<dbReference type="InterPro" id="IPR001129">
    <property type="entry name" value="Membr-assoc_MAPEG"/>
</dbReference>
<evidence type="ECO:0000313" key="7">
    <source>
        <dbReference type="Proteomes" id="UP000650424"/>
    </source>
</evidence>
<keyword evidence="3 5" id="KW-1133">Transmembrane helix</keyword>
<reference evidence="6 7" key="1">
    <citation type="submission" date="2020-08" db="EMBL/GenBank/DDBJ databases">
        <title>Novel species isolated from subtropical streams in China.</title>
        <authorList>
            <person name="Lu H."/>
        </authorList>
    </citation>
    <scope>NUCLEOTIDE SEQUENCE [LARGE SCALE GENOMIC DNA]</scope>
    <source>
        <strain evidence="6 7">CY18W</strain>
    </source>
</reference>
<keyword evidence="2 5" id="KW-0812">Transmembrane</keyword>
<evidence type="ECO:0000256" key="3">
    <source>
        <dbReference type="ARBA" id="ARBA00022989"/>
    </source>
</evidence>
<dbReference type="Pfam" id="PF01124">
    <property type="entry name" value="MAPEG"/>
    <property type="match status" value="1"/>
</dbReference>
<evidence type="ECO:0000256" key="1">
    <source>
        <dbReference type="ARBA" id="ARBA00004141"/>
    </source>
</evidence>
<dbReference type="RefSeq" id="WP_186949642.1">
    <property type="nucleotide sequence ID" value="NZ_JACOGF010000014.1"/>
</dbReference>
<organism evidence="6 7">
    <name type="scientific">Undibacterium hunanense</name>
    <dbReference type="NCBI Taxonomy" id="2762292"/>
    <lineage>
        <taxon>Bacteria</taxon>
        <taxon>Pseudomonadati</taxon>
        <taxon>Pseudomonadota</taxon>
        <taxon>Betaproteobacteria</taxon>
        <taxon>Burkholderiales</taxon>
        <taxon>Oxalobacteraceae</taxon>
        <taxon>Undibacterium</taxon>
    </lineage>
</organism>
<evidence type="ECO:0000256" key="5">
    <source>
        <dbReference type="SAM" id="Phobius"/>
    </source>
</evidence>
<dbReference type="Proteomes" id="UP000650424">
    <property type="component" value="Unassembled WGS sequence"/>
</dbReference>
<sequence length="129" mass="14243">MQLLWTSWLTVAVLGLYLWIIYKVGNARATFQIKAPAVDGPPEFLRVLRVHANTVEQMVLFFPALWLCALWTGDKLAAALGLVWLVGRFMYAVAYYSDASKRSMGFMISLLAALGLLLAAMTGMSGVLK</sequence>
<evidence type="ECO:0000256" key="2">
    <source>
        <dbReference type="ARBA" id="ARBA00022692"/>
    </source>
</evidence>
<keyword evidence="7" id="KW-1185">Reference proteome</keyword>
<dbReference type="PANTHER" id="PTHR10250:SF15">
    <property type="entry name" value="MICROSOMAL GLUTATHIONE S-TRANSFERASE-RELATED"/>
    <property type="match status" value="1"/>
</dbReference>
<comment type="subcellular location">
    <subcellularLocation>
        <location evidence="1">Membrane</location>
        <topology evidence="1">Multi-pass membrane protein</topology>
    </subcellularLocation>
</comment>
<proteinExistence type="predicted"/>
<dbReference type="InterPro" id="IPR023352">
    <property type="entry name" value="MAPEG-like_dom_sf"/>
</dbReference>
<dbReference type="Gene3D" id="1.20.120.550">
    <property type="entry name" value="Membrane associated eicosanoid/glutathione metabolism-like domain"/>
    <property type="match status" value="1"/>
</dbReference>
<keyword evidence="4 5" id="KW-0472">Membrane</keyword>
<dbReference type="InterPro" id="IPR050997">
    <property type="entry name" value="MAPEG"/>
</dbReference>
<dbReference type="EMBL" id="JACOGF010000014">
    <property type="protein sequence ID" value="MBC3920272.1"/>
    <property type="molecule type" value="Genomic_DNA"/>
</dbReference>
<feature type="transmembrane region" description="Helical" evidence="5">
    <location>
        <begin position="108"/>
        <end position="128"/>
    </location>
</feature>
<accession>A0ABR6ZWN2</accession>
<evidence type="ECO:0000313" key="6">
    <source>
        <dbReference type="EMBL" id="MBC3920272.1"/>
    </source>
</evidence>
<gene>
    <name evidence="6" type="ORF">H8L32_22600</name>
</gene>
<feature type="transmembrane region" description="Helical" evidence="5">
    <location>
        <begin position="6"/>
        <end position="24"/>
    </location>
</feature>
<evidence type="ECO:0000256" key="4">
    <source>
        <dbReference type="ARBA" id="ARBA00023136"/>
    </source>
</evidence>
<dbReference type="SUPFAM" id="SSF161084">
    <property type="entry name" value="MAPEG domain-like"/>
    <property type="match status" value="1"/>
</dbReference>
<name>A0ABR6ZWN2_9BURK</name>
<comment type="caution">
    <text evidence="6">The sequence shown here is derived from an EMBL/GenBank/DDBJ whole genome shotgun (WGS) entry which is preliminary data.</text>
</comment>
<dbReference type="PANTHER" id="PTHR10250">
    <property type="entry name" value="MICROSOMAL GLUTATHIONE S-TRANSFERASE"/>
    <property type="match status" value="1"/>
</dbReference>
<protein>
    <submittedName>
        <fullName evidence="6">MAPEG family protein</fullName>
    </submittedName>
</protein>